<dbReference type="EMBL" id="BGPR01003084">
    <property type="protein sequence ID" value="GBM83480.1"/>
    <property type="molecule type" value="Genomic_DNA"/>
</dbReference>
<dbReference type="OrthoDB" id="422540at2759"/>
<protein>
    <submittedName>
        <fullName evidence="1">Uncharacterized protein</fullName>
    </submittedName>
</protein>
<name>A0A4Y2J0N5_ARAVE</name>
<evidence type="ECO:0000313" key="2">
    <source>
        <dbReference type="Proteomes" id="UP000499080"/>
    </source>
</evidence>
<dbReference type="PANTHER" id="PTHR38681:SF1">
    <property type="entry name" value="RETROVIRUS-RELATED POL POLYPROTEIN FROM TRANSPOSON 412-LIKE PROTEIN"/>
    <property type="match status" value="1"/>
</dbReference>
<proteinExistence type="predicted"/>
<reference evidence="1 2" key="1">
    <citation type="journal article" date="2019" name="Sci. Rep.">
        <title>Orb-weaving spider Araneus ventricosus genome elucidates the spidroin gene catalogue.</title>
        <authorList>
            <person name="Kono N."/>
            <person name="Nakamura H."/>
            <person name="Ohtoshi R."/>
            <person name="Moran D.A.P."/>
            <person name="Shinohara A."/>
            <person name="Yoshida Y."/>
            <person name="Fujiwara M."/>
            <person name="Mori M."/>
            <person name="Tomita M."/>
            <person name="Arakawa K."/>
        </authorList>
    </citation>
    <scope>NUCLEOTIDE SEQUENCE [LARGE SCALE GENOMIC DNA]</scope>
</reference>
<sequence>MFHNFSHVPTKSYYILKPFVAQGLKNCTHVSVRRDGVRKGLQPPYDGPYAVVKRVVKLYKMNIKGNLVNISIDRLKLAFFAADIGIKIPSGKDTGKSHLALPFKTKYGQTVRFPSRV</sequence>
<dbReference type="PANTHER" id="PTHR38681">
    <property type="entry name" value="RETROVIRUS-RELATED POL POLYPROTEIN FROM TRANSPOSON 412-LIKE PROTEIN-RELATED"/>
    <property type="match status" value="1"/>
</dbReference>
<comment type="caution">
    <text evidence="1">The sequence shown here is derived from an EMBL/GenBank/DDBJ whole genome shotgun (WGS) entry which is preliminary data.</text>
</comment>
<dbReference type="AlphaFoldDB" id="A0A4Y2J0N5"/>
<accession>A0A4Y2J0N5</accession>
<gene>
    <name evidence="1" type="ORF">AVEN_74101_1</name>
</gene>
<organism evidence="1 2">
    <name type="scientific">Araneus ventricosus</name>
    <name type="common">Orbweaver spider</name>
    <name type="synonym">Epeira ventricosa</name>
    <dbReference type="NCBI Taxonomy" id="182803"/>
    <lineage>
        <taxon>Eukaryota</taxon>
        <taxon>Metazoa</taxon>
        <taxon>Ecdysozoa</taxon>
        <taxon>Arthropoda</taxon>
        <taxon>Chelicerata</taxon>
        <taxon>Arachnida</taxon>
        <taxon>Araneae</taxon>
        <taxon>Araneomorphae</taxon>
        <taxon>Entelegynae</taxon>
        <taxon>Araneoidea</taxon>
        <taxon>Araneidae</taxon>
        <taxon>Araneus</taxon>
    </lineage>
</organism>
<dbReference type="Proteomes" id="UP000499080">
    <property type="component" value="Unassembled WGS sequence"/>
</dbReference>
<evidence type="ECO:0000313" key="1">
    <source>
        <dbReference type="EMBL" id="GBM83480.1"/>
    </source>
</evidence>
<keyword evidence="2" id="KW-1185">Reference proteome</keyword>